<organism evidence="2 3">
    <name type="scientific">Pseudomassariella vexata</name>
    <dbReference type="NCBI Taxonomy" id="1141098"/>
    <lineage>
        <taxon>Eukaryota</taxon>
        <taxon>Fungi</taxon>
        <taxon>Dikarya</taxon>
        <taxon>Ascomycota</taxon>
        <taxon>Pezizomycotina</taxon>
        <taxon>Sordariomycetes</taxon>
        <taxon>Xylariomycetidae</taxon>
        <taxon>Amphisphaeriales</taxon>
        <taxon>Pseudomassariaceae</taxon>
        <taxon>Pseudomassariella</taxon>
    </lineage>
</organism>
<gene>
    <name evidence="2" type="ORF">BCR38DRAFT_489821</name>
</gene>
<dbReference type="EMBL" id="MCFJ01000018">
    <property type="protein sequence ID" value="ORY57827.1"/>
    <property type="molecule type" value="Genomic_DNA"/>
</dbReference>
<evidence type="ECO:0000313" key="3">
    <source>
        <dbReference type="Proteomes" id="UP000193689"/>
    </source>
</evidence>
<dbReference type="GeneID" id="63780657"/>
<proteinExistence type="predicted"/>
<dbReference type="Proteomes" id="UP000193689">
    <property type="component" value="Unassembled WGS sequence"/>
</dbReference>
<comment type="caution">
    <text evidence="2">The sequence shown here is derived from an EMBL/GenBank/DDBJ whole genome shotgun (WGS) entry which is preliminary data.</text>
</comment>
<evidence type="ECO:0000256" key="1">
    <source>
        <dbReference type="SAM" id="MobiDB-lite"/>
    </source>
</evidence>
<protein>
    <submittedName>
        <fullName evidence="2">Uncharacterized protein</fullName>
    </submittedName>
</protein>
<dbReference type="RefSeq" id="XP_040710956.1">
    <property type="nucleotide sequence ID" value="XM_040864445.1"/>
</dbReference>
<dbReference type="OrthoDB" id="5236058at2759"/>
<dbReference type="STRING" id="1141098.A0A1Y2DF63"/>
<dbReference type="InParanoid" id="A0A1Y2DF63"/>
<keyword evidence="3" id="KW-1185">Reference proteome</keyword>
<evidence type="ECO:0000313" key="2">
    <source>
        <dbReference type="EMBL" id="ORY57827.1"/>
    </source>
</evidence>
<name>A0A1Y2DF63_9PEZI</name>
<accession>A0A1Y2DF63</accession>
<dbReference type="AlphaFoldDB" id="A0A1Y2DF63"/>
<sequence length="425" mass="47141">MNYLIPLRFGAPKKTQAPTGLYKAEAYNAQVRRNLKLPEKPAKSLPDLPQSPTVVPIPMRTPLTRRPQYAAELRDQSGPSSKKTWCTESLSEEGLAELFGRIHRHFGHIRYAICGLSCMIDHGFQGRAVAVSSILCPVESKDVIKSWAASWGCDTQRTPQDSIFITMKDGSVRRVRVKYLEHGFERLQLQESRISSATVLSLASQIEYFTEALIKHGPNTPDKHHRNTAQGSLSDVMWCLRHAADTRAALHPSYMESFLSDPFFTLFTDAHEDAKFEMQRAGIDVASVLASIRQAADIREHAELLRSAGVSPAADALAPVQQPRMFHGTNRLGDEKPTPVAGKKDSIYTLRSKGSRTDVSTNPTAGSLQESTSTAARILLLQRAMKTRRPPLVGRHHQRTVSIDSVSERVSVDLVSGRNTPADWL</sequence>
<reference evidence="2 3" key="1">
    <citation type="submission" date="2016-07" db="EMBL/GenBank/DDBJ databases">
        <title>Pervasive Adenine N6-methylation of Active Genes in Fungi.</title>
        <authorList>
            <consortium name="DOE Joint Genome Institute"/>
            <person name="Mondo S.J."/>
            <person name="Dannebaum R.O."/>
            <person name="Kuo R.C."/>
            <person name="Labutti K."/>
            <person name="Haridas S."/>
            <person name="Kuo A."/>
            <person name="Salamov A."/>
            <person name="Ahrendt S.R."/>
            <person name="Lipzen A."/>
            <person name="Sullivan W."/>
            <person name="Andreopoulos W.B."/>
            <person name="Clum A."/>
            <person name="Lindquist E."/>
            <person name="Daum C."/>
            <person name="Ramamoorthy G.K."/>
            <person name="Gryganskyi A."/>
            <person name="Culley D."/>
            <person name="Magnuson J.K."/>
            <person name="James T.Y."/>
            <person name="O'Malley M.A."/>
            <person name="Stajich J.E."/>
            <person name="Spatafora J.W."/>
            <person name="Visel A."/>
            <person name="Grigoriev I.V."/>
        </authorList>
    </citation>
    <scope>NUCLEOTIDE SEQUENCE [LARGE SCALE GENOMIC DNA]</scope>
    <source>
        <strain evidence="2 3">CBS 129021</strain>
    </source>
</reference>
<feature type="region of interest" description="Disordered" evidence="1">
    <location>
        <begin position="38"/>
        <end position="59"/>
    </location>
</feature>